<dbReference type="Pfam" id="PF20373">
    <property type="entry name" value="DUF6668"/>
    <property type="match status" value="1"/>
</dbReference>
<sequence length="181" mass="19214">MPEVGELPLSAPPATGPTEPQPHVVPPRIGLPIRCLPGSPTLWCVGAHGGSGESTLASLHEHWSATDHCWPDSRVESSSPRCLVVARTSHYGLMAAQQVLRQWAAARGGGPMVQLLGLVLMADAPGRLPTPLRDLAKVVSGGAPRVWSIPWVEAWRFDSAPRNSPGPISLVVKQINALLES</sequence>
<dbReference type="OrthoDB" id="4549550at2"/>
<dbReference type="AlphaFoldDB" id="A0A3P1WN88"/>
<dbReference type="EMBL" id="RQYT01000058">
    <property type="protein sequence ID" value="RRD47675.1"/>
    <property type="molecule type" value="Genomic_DNA"/>
</dbReference>
<gene>
    <name evidence="2" type="ORF">EII35_14565</name>
</gene>
<evidence type="ECO:0000256" key="1">
    <source>
        <dbReference type="SAM" id="MobiDB-lite"/>
    </source>
</evidence>
<proteinExistence type="predicted"/>
<feature type="region of interest" description="Disordered" evidence="1">
    <location>
        <begin position="1"/>
        <end position="25"/>
    </location>
</feature>
<name>A0A3P1WN88_9ACTN</name>
<accession>A0A3P1WN88</accession>
<reference evidence="2 3" key="1">
    <citation type="submission" date="2018-11" db="EMBL/GenBank/DDBJ databases">
        <title>Genomes From Bacteria Associated with the Canine Oral Cavity: a Test Case for Automated Genome-Based Taxonomic Assignment.</title>
        <authorList>
            <person name="Coil D.A."/>
            <person name="Jospin G."/>
            <person name="Darling A.E."/>
            <person name="Wallis C."/>
            <person name="Davis I.J."/>
            <person name="Harris S."/>
            <person name="Eisen J.A."/>
            <person name="Holcombe L.J."/>
            <person name="O'Flynn C."/>
        </authorList>
    </citation>
    <scope>NUCLEOTIDE SEQUENCE [LARGE SCALE GENOMIC DNA]</scope>
    <source>
        <strain evidence="2 3">OH2822_COT-296</strain>
    </source>
</reference>
<evidence type="ECO:0000313" key="2">
    <source>
        <dbReference type="EMBL" id="RRD47675.1"/>
    </source>
</evidence>
<dbReference type="RefSeq" id="WP_125229196.1">
    <property type="nucleotide sequence ID" value="NZ_RQYT01000058.1"/>
</dbReference>
<comment type="caution">
    <text evidence="2">The sequence shown here is derived from an EMBL/GenBank/DDBJ whole genome shotgun (WGS) entry which is preliminary data.</text>
</comment>
<dbReference type="Proteomes" id="UP000280935">
    <property type="component" value="Unassembled WGS sequence"/>
</dbReference>
<dbReference type="InterPro" id="IPR046609">
    <property type="entry name" value="DUF6668"/>
</dbReference>
<feature type="compositionally biased region" description="Pro residues" evidence="1">
    <location>
        <begin position="10"/>
        <end position="25"/>
    </location>
</feature>
<organism evidence="2 3">
    <name type="scientific">Arachnia propionica</name>
    <dbReference type="NCBI Taxonomy" id="1750"/>
    <lineage>
        <taxon>Bacteria</taxon>
        <taxon>Bacillati</taxon>
        <taxon>Actinomycetota</taxon>
        <taxon>Actinomycetes</taxon>
        <taxon>Propionibacteriales</taxon>
        <taxon>Propionibacteriaceae</taxon>
        <taxon>Arachnia</taxon>
    </lineage>
</organism>
<protein>
    <submittedName>
        <fullName evidence="2">Uncharacterized protein</fullName>
    </submittedName>
</protein>
<evidence type="ECO:0000313" key="3">
    <source>
        <dbReference type="Proteomes" id="UP000280935"/>
    </source>
</evidence>